<sequence length="318" mass="34220">MDILQECRHQSTRAMRPIGCSDFHQACSGRGLLGAPHLAVRAPVAACTNRVETTAFRVCPPACPGIYVVNLYGLPRQWLTLLTLRATLFALVPAASIACDRNSHHELPSGCPPSATTGEDFDATPSGMDSELSDDPAQATRISGRGVSFPDVTAQRVLRASHWTSTSCMDSDHHLPLYSAETEDGPLRQAGILSRRKHAALVLRDADWNAPTSACGTPLAAVDTWLEMHRGTGRAARRILARSSRDSPTGIWADGMEHAECVAAAACNAHTALPGDSLLRTEFLRKLEDRNHALSSGFSTTLLLLRAKKLGVLWSLGL</sequence>
<dbReference type="Proteomes" id="UP000007350">
    <property type="component" value="Unassembled WGS sequence"/>
</dbReference>
<evidence type="ECO:0000313" key="2">
    <source>
        <dbReference type="EMBL" id="EKF28900.1"/>
    </source>
</evidence>
<protein>
    <submittedName>
        <fullName evidence="2">Uncharacterized protein</fullName>
    </submittedName>
</protein>
<dbReference type="OrthoDB" id="10448785at2759"/>
<gene>
    <name evidence="2" type="ORF">MOQ_007335</name>
</gene>
<evidence type="ECO:0000256" key="1">
    <source>
        <dbReference type="SAM" id="MobiDB-lite"/>
    </source>
</evidence>
<proteinExistence type="predicted"/>
<dbReference type="AlphaFoldDB" id="K2MP60"/>
<name>K2MP60_TRYCR</name>
<feature type="region of interest" description="Disordered" evidence="1">
    <location>
        <begin position="105"/>
        <end position="136"/>
    </location>
</feature>
<dbReference type="EMBL" id="AHKC01014520">
    <property type="protein sequence ID" value="EKF28900.1"/>
    <property type="molecule type" value="Genomic_DNA"/>
</dbReference>
<reference evidence="2 3" key="1">
    <citation type="journal article" date="2012" name="BMC Genomics">
        <title>Comparative genomic analysis of human infective Trypanosoma cruzi lineages with the bat-restricted subspecies T. cruzi marinkellei.</title>
        <authorList>
            <person name="Franzen O."/>
            <person name="Talavera-Lopez C."/>
            <person name="Ochaya S."/>
            <person name="Butler C.E."/>
            <person name="Messenger L.A."/>
            <person name="Lewis M.D."/>
            <person name="Llewellyn M.S."/>
            <person name="Marinkelle C.J."/>
            <person name="Tyler K.M."/>
            <person name="Miles M.A."/>
            <person name="Andersson B."/>
        </authorList>
    </citation>
    <scope>NUCLEOTIDE SEQUENCE [LARGE SCALE GENOMIC DNA]</scope>
    <source>
        <strain evidence="2 3">B7</strain>
    </source>
</reference>
<comment type="caution">
    <text evidence="2">The sequence shown here is derived from an EMBL/GenBank/DDBJ whole genome shotgun (WGS) entry which is preliminary data.</text>
</comment>
<organism evidence="2 3">
    <name type="scientific">Trypanosoma cruzi marinkellei</name>
    <dbReference type="NCBI Taxonomy" id="85056"/>
    <lineage>
        <taxon>Eukaryota</taxon>
        <taxon>Discoba</taxon>
        <taxon>Euglenozoa</taxon>
        <taxon>Kinetoplastea</taxon>
        <taxon>Metakinetoplastina</taxon>
        <taxon>Trypanosomatida</taxon>
        <taxon>Trypanosomatidae</taxon>
        <taxon>Trypanosoma</taxon>
        <taxon>Schizotrypanum</taxon>
    </lineage>
</organism>
<accession>K2MP60</accession>
<keyword evidence="3" id="KW-1185">Reference proteome</keyword>
<evidence type="ECO:0000313" key="3">
    <source>
        <dbReference type="Proteomes" id="UP000007350"/>
    </source>
</evidence>